<feature type="domain" description="TPM" evidence="3">
    <location>
        <begin position="57"/>
        <end position="164"/>
    </location>
</feature>
<dbReference type="Pfam" id="PF04536">
    <property type="entry name" value="TPM_phosphatase"/>
    <property type="match status" value="1"/>
</dbReference>
<keyword evidence="5" id="KW-1185">Reference proteome</keyword>
<organism evidence="4 5">
    <name type="scientific">Lachnospira eligens (strain ATCC 27750 / DSM 3376 / VPI C15-48 / C15-B4)</name>
    <name type="common">Eubacterium eligens</name>
    <dbReference type="NCBI Taxonomy" id="515620"/>
    <lineage>
        <taxon>Bacteria</taxon>
        <taxon>Bacillati</taxon>
        <taxon>Bacillota</taxon>
        <taxon>Clostridia</taxon>
        <taxon>Lachnospirales</taxon>
        <taxon>Lachnospiraceae</taxon>
        <taxon>Lachnospira</taxon>
    </lineage>
</organism>
<dbReference type="Gene3D" id="3.10.310.50">
    <property type="match status" value="1"/>
</dbReference>
<accession>C4Z5K8</accession>
<evidence type="ECO:0000259" key="3">
    <source>
        <dbReference type="Pfam" id="PF04536"/>
    </source>
</evidence>
<gene>
    <name evidence="4" type="ordered locus">EUBELI_00864</name>
</gene>
<dbReference type="STRING" id="515620.EUBELI_00864"/>
<sequence length="273" mass="30041">MIMRRKITFLLTFLVAVLSIALAGVRVYADTGYEVEDYANQDFCYVNPDTGYEAVIVDDAFILSVAEKSMLLEKMKLITTYGNVMFNSISYNSTSTESYIKSLYREKYGSESGTIFVIDMDNRNIWIHSNGAINRTINKAYAETITDNVYTYASDADYYICAMKVYEQEYTLLQGRKIAQPMKYISNALLAVVIAVVINYIIVRVYSSKRKASTKSLMNGLFEYRAFNNCNVVFTHQTKTYSPRESSSGGSSGGGGGGGSSGGGGGSGGGHSF</sequence>
<proteinExistence type="predicted"/>
<dbReference type="Proteomes" id="UP000001476">
    <property type="component" value="Chromosome"/>
</dbReference>
<dbReference type="HOGENOM" id="CLU_085281_0_0_9"/>
<keyword evidence="2" id="KW-1133">Transmembrane helix</keyword>
<name>C4Z5K8_LACE2</name>
<keyword evidence="2" id="KW-0812">Transmembrane</keyword>
<evidence type="ECO:0000313" key="5">
    <source>
        <dbReference type="Proteomes" id="UP000001476"/>
    </source>
</evidence>
<dbReference type="KEGG" id="eel:EUBELI_00864"/>
<feature type="region of interest" description="Disordered" evidence="1">
    <location>
        <begin position="241"/>
        <end position="273"/>
    </location>
</feature>
<protein>
    <recommendedName>
        <fullName evidence="3">TPM domain-containing protein</fullName>
    </recommendedName>
</protein>
<evidence type="ECO:0000256" key="1">
    <source>
        <dbReference type="SAM" id="MobiDB-lite"/>
    </source>
</evidence>
<dbReference type="InterPro" id="IPR007621">
    <property type="entry name" value="TPM_dom"/>
</dbReference>
<evidence type="ECO:0000313" key="4">
    <source>
        <dbReference type="EMBL" id="ACR71867.1"/>
    </source>
</evidence>
<dbReference type="EMBL" id="CP001104">
    <property type="protein sequence ID" value="ACR71867.1"/>
    <property type="molecule type" value="Genomic_DNA"/>
</dbReference>
<reference evidence="4 5" key="1">
    <citation type="journal article" date="2009" name="Proc. Natl. Acad. Sci. U.S.A.">
        <title>Characterizing a model human gut microbiota composed of members of its two dominant bacterial phyla.</title>
        <authorList>
            <person name="Mahowald M.A."/>
            <person name="Rey F.E."/>
            <person name="Seedorf H."/>
            <person name="Turnbaugh P.J."/>
            <person name="Fulton R.S."/>
            <person name="Wollam A."/>
            <person name="Shah N."/>
            <person name="Wang C."/>
            <person name="Magrini V."/>
            <person name="Wilson R.K."/>
            <person name="Cantarel B.L."/>
            <person name="Coutinho P.M."/>
            <person name="Henrissat B."/>
            <person name="Crock L.W."/>
            <person name="Russell A."/>
            <person name="Verberkmoes N.C."/>
            <person name="Hettich R.L."/>
            <person name="Gordon J.I."/>
        </authorList>
    </citation>
    <scope>NUCLEOTIDE SEQUENCE [LARGE SCALE GENOMIC DNA]</scope>
    <source>
        <strain evidence="5">ATCC 27750 / DSM 3376 / VPI C15-48 / C15-B4</strain>
    </source>
</reference>
<evidence type="ECO:0000256" key="2">
    <source>
        <dbReference type="SAM" id="Phobius"/>
    </source>
</evidence>
<feature type="transmembrane region" description="Helical" evidence="2">
    <location>
        <begin position="184"/>
        <end position="206"/>
    </location>
</feature>
<dbReference type="eggNOG" id="ENOG5032T6S">
    <property type="taxonomic scope" value="Bacteria"/>
</dbReference>
<dbReference type="AlphaFoldDB" id="C4Z5K8"/>
<feature type="compositionally biased region" description="Gly residues" evidence="1">
    <location>
        <begin position="250"/>
        <end position="273"/>
    </location>
</feature>
<keyword evidence="2" id="KW-0472">Membrane</keyword>